<name>A0A6C0K357_9ZZZZ</name>
<reference evidence="1" key="1">
    <citation type="journal article" date="2020" name="Nature">
        <title>Giant virus diversity and host interactions through global metagenomics.</title>
        <authorList>
            <person name="Schulz F."/>
            <person name="Roux S."/>
            <person name="Paez-Espino D."/>
            <person name="Jungbluth S."/>
            <person name="Walsh D.A."/>
            <person name="Denef V.J."/>
            <person name="McMahon K.D."/>
            <person name="Konstantinidis K.T."/>
            <person name="Eloe-Fadrosh E.A."/>
            <person name="Kyrpides N.C."/>
            <person name="Woyke T."/>
        </authorList>
    </citation>
    <scope>NUCLEOTIDE SEQUENCE</scope>
    <source>
        <strain evidence="1">GVMAG-S-1101165-84</strain>
    </source>
</reference>
<dbReference type="SUPFAM" id="SSF50965">
    <property type="entry name" value="Galactose oxidase, central domain"/>
    <property type="match status" value="1"/>
</dbReference>
<protein>
    <submittedName>
        <fullName evidence="1">Uncharacterized protein</fullName>
    </submittedName>
</protein>
<dbReference type="InterPro" id="IPR011043">
    <property type="entry name" value="Gal_Oxase/kelch_b-propeller"/>
</dbReference>
<organism evidence="1">
    <name type="scientific">viral metagenome</name>
    <dbReference type="NCBI Taxonomy" id="1070528"/>
    <lineage>
        <taxon>unclassified sequences</taxon>
        <taxon>metagenomes</taxon>
        <taxon>organismal metagenomes</taxon>
    </lineage>
</organism>
<dbReference type="EMBL" id="MN740779">
    <property type="protein sequence ID" value="QHU11127.1"/>
    <property type="molecule type" value="Genomic_DNA"/>
</dbReference>
<accession>A0A6C0K357</accession>
<evidence type="ECO:0000313" key="1">
    <source>
        <dbReference type="EMBL" id="QHU11127.1"/>
    </source>
</evidence>
<sequence length="1630" mass="170050">MSRKSRDVFRVGDLTIDSTTNSNNSELIFRSKEPPYNAYSGIYYTLSSAQADDPTIRINQFAPNGVFLNFGYFYDTQFNPVPPGPRITVVGGIGDRTQEPNPSLTYSYDNIHWYPWSNDVNLLQNGGCTAVAYNGFIFAAGGSATADTKLCYSANGSSWIPGDVSANTFFENGCNVIATNGGFWIGGSSGRYRVMNSYDGINWYPSSLLGADSKLTISCKAAAWSGTLWVAGGEVIDNIIHSTDGLSWINSENANSVLKECRSVAWSGSTWIAGGIAADPSNGIIPTNMAYSLDSINWYSVVIATPLRTAYSLRDSCNAVAWSGAMWVAGGEDDASGHTLAYSYDGTAWYPGTPYVFQSCKAVSWNGNSWAAAGSGTNSLATSFDGIHWTPNADGNALLPGGGGAVAVNRILPNAATVQASNVFSSSNSLNLIGGSGETLIAFSKDGITWTPSISAAKIFAGGACTALSWNGFLWVGGFSNTYNPFNIITDRITFTMGNSEDGVTWTSNTVGSSLLTDSCVAVANAIDNATFIWVAGGSGDHRLITSDGALGAGGIVWIATVNGDSIFDASASNLIDQGVCTSVGWDGTYWIAGSNCFLNRLAFSSDGLTWTGSASGNALFTRCNALAWNGLQWIAAGKFNNHSVVASSQNGQTWTAVSDYGGYAVSGITWNTVACNESIWLLGGDVSSGDTPILFSYDGQNWSQALGTDLFLSRGCKSITWDGNLWMAVGSGAHNAIYSYNGAAWNNTYNGDSLFGTGAVTVASNRPQTTVGHTRPTPTLYATTLGQGVGQVTFTPNGKHLNSLYPAGNLFINDVSGTMGLNIVPTTHTDLSGATISPILDIIGKTPATNGIYVECYEPMLSLVNNSGHTDVDLNDTPIARIEMYDISTNVGWSITDAFNYDGALTNHLQLTSWKNDNPYTVVDIAPGDFGAGNVQINGLDPVDSGAALYVNCANITGSNAVSIKGNVHINDVNPSDVNSAALYANGSTNTQSNVMTLIGNVHINDPSPSAVNPAALYVNGSANTNSNAITTIGNVYIKSPGIAAANPGALYVNRVNPDTSDVRFGSDATNFTIRTNNASAAQLIGYPSTRFYRGGNGNYVEFNGTDFFPSPTNTLNLGLSTNHWNNFYTNTINSDGSDVSIGGTYGLRINPNLIGGVGLIANTNQLIFGVPTSISTGQYLFWNGNSLGPQITNTADLGLNFYRWNNLFVNNINPQGSSLSLVGTTGFTIGGSAAGAGNLIQANNNQRFVIGSTNNSNAPNYVYWDGVRLFPYPAAFGTPVPLGGYSLGAADTPWANLYTQNINRDRTDLLIGNNSSNGKLVLRTNGSTTQVIGSPQLDLKTGYTGGGIRINGLLNPSSVVPITGDAPYNYPVSLGSSVTPWSSLWANAINPGTLGVPDYVYESSTPGSGSHKLAEGFTYTVTVTIVGGGGGGVHWNAYYPTNSAAGGSGAYISGTKTGVPGGTVISWTIGGVGANNNVAMPSPPPTAVALGGVGGASSVDVGTLATFIGYAGTRGIVTASYSSILGVWVPAEWIGGNGGTYETTGSPTTVSGINGNNGVASGVPPFATPTPAKYSTYGIGGGGDGENGSDGYVRIVATETSGPQITYNLSSGPVYIDTLYVRNIINYP</sequence>
<proteinExistence type="predicted"/>